<sequence>MNNSLIVVHGASGVQGAPVVRHLLAAGHGVRALTRRRRTTPLDPAVRALPVDLLDTDALARAYREADAVVVQLPLVFDPEVALAQAESVLRALRAGDVRRVVFNSGSTLPPGPVGVPFVDVRVMLAARLAEQVPTVSVVGPAATYMENLIAPWSAPRVRAGELAYPLDAEAPVPWVALDDVAATIVDLLGMASPPALQVVNGPKALVGEEAAAELTAALGHEVRWRTIEPDEYERMLAPHLGNEAAAGIAAAYTPPPPGTPPAPAPDPAVFRTGATTLGDWASRQDWDRA</sequence>
<dbReference type="PANTHER" id="PTHR43162:SF1">
    <property type="entry name" value="PRESTALK A DIFFERENTIATION PROTEIN A"/>
    <property type="match status" value="1"/>
</dbReference>
<name>A0ABP6D9P6_9ACTN</name>
<dbReference type="RefSeq" id="WP_344549333.1">
    <property type="nucleotide sequence ID" value="NZ_BAAATD010000028.1"/>
</dbReference>
<evidence type="ECO:0000313" key="3">
    <source>
        <dbReference type="EMBL" id="GAA2639291.1"/>
    </source>
</evidence>
<comment type="caution">
    <text evidence="3">The sequence shown here is derived from an EMBL/GenBank/DDBJ whole genome shotgun (WGS) entry which is preliminary data.</text>
</comment>
<dbReference type="EMBL" id="BAAATD010000028">
    <property type="protein sequence ID" value="GAA2639291.1"/>
    <property type="molecule type" value="Genomic_DNA"/>
</dbReference>
<dbReference type="Pfam" id="PF05368">
    <property type="entry name" value="NmrA"/>
    <property type="match status" value="1"/>
</dbReference>
<reference evidence="4" key="1">
    <citation type="journal article" date="2019" name="Int. J. Syst. Evol. Microbiol.">
        <title>The Global Catalogue of Microorganisms (GCM) 10K type strain sequencing project: providing services to taxonomists for standard genome sequencing and annotation.</title>
        <authorList>
            <consortium name="The Broad Institute Genomics Platform"/>
            <consortium name="The Broad Institute Genome Sequencing Center for Infectious Disease"/>
            <person name="Wu L."/>
            <person name="Ma J."/>
        </authorList>
    </citation>
    <scope>NUCLEOTIDE SEQUENCE [LARGE SCALE GENOMIC DNA]</scope>
    <source>
        <strain evidence="4">JCM 6833</strain>
    </source>
</reference>
<protein>
    <recommendedName>
        <fullName evidence="2">NmrA-like domain-containing protein</fullName>
    </recommendedName>
</protein>
<feature type="region of interest" description="Disordered" evidence="1">
    <location>
        <begin position="250"/>
        <end position="290"/>
    </location>
</feature>
<evidence type="ECO:0000313" key="4">
    <source>
        <dbReference type="Proteomes" id="UP001501509"/>
    </source>
</evidence>
<organism evidence="3 4">
    <name type="scientific">Actinomadura fulvescens</name>
    <dbReference type="NCBI Taxonomy" id="46160"/>
    <lineage>
        <taxon>Bacteria</taxon>
        <taxon>Bacillati</taxon>
        <taxon>Actinomycetota</taxon>
        <taxon>Actinomycetes</taxon>
        <taxon>Streptosporangiales</taxon>
        <taxon>Thermomonosporaceae</taxon>
        <taxon>Actinomadura</taxon>
    </lineage>
</organism>
<accession>A0ABP6D9P6</accession>
<evidence type="ECO:0000259" key="2">
    <source>
        <dbReference type="Pfam" id="PF05368"/>
    </source>
</evidence>
<evidence type="ECO:0000256" key="1">
    <source>
        <dbReference type="SAM" id="MobiDB-lite"/>
    </source>
</evidence>
<dbReference type="Gene3D" id="3.40.50.720">
    <property type="entry name" value="NAD(P)-binding Rossmann-like Domain"/>
    <property type="match status" value="1"/>
</dbReference>
<keyword evidence="4" id="KW-1185">Reference proteome</keyword>
<dbReference type="SUPFAM" id="SSF51735">
    <property type="entry name" value="NAD(P)-binding Rossmann-fold domains"/>
    <property type="match status" value="1"/>
</dbReference>
<dbReference type="Proteomes" id="UP001501509">
    <property type="component" value="Unassembled WGS sequence"/>
</dbReference>
<feature type="domain" description="NmrA-like" evidence="2">
    <location>
        <begin position="3"/>
        <end position="236"/>
    </location>
</feature>
<proteinExistence type="predicted"/>
<dbReference type="InterPro" id="IPR008030">
    <property type="entry name" value="NmrA-like"/>
</dbReference>
<dbReference type="InterPro" id="IPR036291">
    <property type="entry name" value="NAD(P)-bd_dom_sf"/>
</dbReference>
<feature type="compositionally biased region" description="Pro residues" evidence="1">
    <location>
        <begin position="254"/>
        <end position="267"/>
    </location>
</feature>
<dbReference type="InterPro" id="IPR051604">
    <property type="entry name" value="Ergot_Alk_Oxidoreductase"/>
</dbReference>
<dbReference type="PANTHER" id="PTHR43162">
    <property type="match status" value="1"/>
</dbReference>
<gene>
    <name evidence="3" type="ORF">GCM10010411_94340</name>
</gene>